<reference evidence="2" key="1">
    <citation type="submission" date="2020-08" db="EMBL/GenBank/DDBJ databases">
        <title>Plant Genome Project.</title>
        <authorList>
            <person name="Zhang R.-G."/>
        </authorList>
    </citation>
    <scope>NUCLEOTIDE SEQUENCE</scope>
    <source>
        <strain evidence="2">WSP0</strain>
        <tissue evidence="2">Leaf</tissue>
    </source>
</reference>
<protein>
    <submittedName>
        <fullName evidence="2">Uncharacterized protein</fullName>
    </submittedName>
</protein>
<organism evidence="2 3">
    <name type="scientific">Rhododendron griersonianum</name>
    <dbReference type="NCBI Taxonomy" id="479676"/>
    <lineage>
        <taxon>Eukaryota</taxon>
        <taxon>Viridiplantae</taxon>
        <taxon>Streptophyta</taxon>
        <taxon>Embryophyta</taxon>
        <taxon>Tracheophyta</taxon>
        <taxon>Spermatophyta</taxon>
        <taxon>Magnoliopsida</taxon>
        <taxon>eudicotyledons</taxon>
        <taxon>Gunneridae</taxon>
        <taxon>Pentapetalae</taxon>
        <taxon>asterids</taxon>
        <taxon>Ericales</taxon>
        <taxon>Ericaceae</taxon>
        <taxon>Ericoideae</taxon>
        <taxon>Rhodoreae</taxon>
        <taxon>Rhododendron</taxon>
    </lineage>
</organism>
<evidence type="ECO:0000256" key="1">
    <source>
        <dbReference type="SAM" id="MobiDB-lite"/>
    </source>
</evidence>
<gene>
    <name evidence="2" type="ORF">RHGRI_005258</name>
</gene>
<evidence type="ECO:0000313" key="2">
    <source>
        <dbReference type="EMBL" id="KAG5562465.1"/>
    </source>
</evidence>
<comment type="caution">
    <text evidence="2">The sequence shown here is derived from an EMBL/GenBank/DDBJ whole genome shotgun (WGS) entry which is preliminary data.</text>
</comment>
<keyword evidence="3" id="KW-1185">Reference proteome</keyword>
<feature type="region of interest" description="Disordered" evidence="1">
    <location>
        <begin position="22"/>
        <end position="100"/>
    </location>
</feature>
<evidence type="ECO:0000313" key="3">
    <source>
        <dbReference type="Proteomes" id="UP000823749"/>
    </source>
</evidence>
<dbReference type="AlphaFoldDB" id="A0AAV6LBK6"/>
<sequence length="114" mass="12861">MPLHCSCIVAASDTRETRTCCCPGERQKPHPTSPLHHLATKKAPVQRNPSCCQHPLAPPPEKKNTQNKNKKSNPKPLPCRSNLHGRPKVGETTAHRTNHHQSQRWLYMYASMVI</sequence>
<dbReference type="Proteomes" id="UP000823749">
    <property type="component" value="Chromosome 2"/>
</dbReference>
<name>A0AAV6LBK6_9ERIC</name>
<dbReference type="EMBL" id="JACTNZ010000002">
    <property type="protein sequence ID" value="KAG5562465.1"/>
    <property type="molecule type" value="Genomic_DNA"/>
</dbReference>
<accession>A0AAV6LBK6</accession>
<proteinExistence type="predicted"/>